<dbReference type="GO" id="GO:0019901">
    <property type="term" value="F:protein kinase binding"/>
    <property type="evidence" value="ECO:0007669"/>
    <property type="project" value="TreeGrafter"/>
</dbReference>
<dbReference type="OrthoDB" id="10020858at2759"/>
<evidence type="ECO:0000256" key="1">
    <source>
        <dbReference type="ARBA" id="ARBA00010963"/>
    </source>
</evidence>
<organism evidence="6 7">
    <name type="scientific">Aphis gossypii</name>
    <name type="common">Cotton aphid</name>
    <dbReference type="NCBI Taxonomy" id="80765"/>
    <lineage>
        <taxon>Eukaryota</taxon>
        <taxon>Metazoa</taxon>
        <taxon>Ecdysozoa</taxon>
        <taxon>Arthropoda</taxon>
        <taxon>Hexapoda</taxon>
        <taxon>Insecta</taxon>
        <taxon>Pterygota</taxon>
        <taxon>Neoptera</taxon>
        <taxon>Paraneoptera</taxon>
        <taxon>Hemiptera</taxon>
        <taxon>Sternorrhyncha</taxon>
        <taxon>Aphidomorpha</taxon>
        <taxon>Aphidoidea</taxon>
        <taxon>Aphididae</taxon>
        <taxon>Aphidini</taxon>
        <taxon>Aphis</taxon>
        <taxon>Aphis</taxon>
    </lineage>
</organism>
<evidence type="ECO:0000313" key="7">
    <source>
        <dbReference type="Proteomes" id="UP001154329"/>
    </source>
</evidence>
<dbReference type="GO" id="GO:0005737">
    <property type="term" value="C:cytoplasm"/>
    <property type="evidence" value="ECO:0007669"/>
    <property type="project" value="TreeGrafter"/>
</dbReference>
<dbReference type="EMBL" id="OU899035">
    <property type="protein sequence ID" value="CAH1722879.1"/>
    <property type="molecule type" value="Genomic_DNA"/>
</dbReference>
<dbReference type="InterPro" id="IPR023252">
    <property type="entry name" value="Aurora_borealis_protein"/>
</dbReference>
<evidence type="ECO:0000256" key="2">
    <source>
        <dbReference type="ARBA" id="ARBA00020055"/>
    </source>
</evidence>
<dbReference type="PANTHER" id="PTHR14728">
    <property type="entry name" value="PROTEIN AURORA BOREALIS"/>
    <property type="match status" value="1"/>
</dbReference>
<reference evidence="6" key="1">
    <citation type="submission" date="2022-02" db="EMBL/GenBank/DDBJ databases">
        <authorList>
            <person name="King R."/>
        </authorList>
    </citation>
    <scope>NUCLEOTIDE SEQUENCE</scope>
</reference>
<evidence type="ECO:0000256" key="5">
    <source>
        <dbReference type="ARBA" id="ARBA00023306"/>
    </source>
</evidence>
<accession>A0A9P0IYI3</accession>
<dbReference type="GO" id="GO:0007088">
    <property type="term" value="P:regulation of mitotic nuclear division"/>
    <property type="evidence" value="ECO:0007669"/>
    <property type="project" value="TreeGrafter"/>
</dbReference>
<gene>
    <name evidence="6" type="ORF">APHIGO_LOCUS4947</name>
</gene>
<reference evidence="6" key="2">
    <citation type="submission" date="2022-10" db="EMBL/GenBank/DDBJ databases">
        <authorList>
            <consortium name="ENA_rothamsted_submissions"/>
            <consortium name="culmorum"/>
            <person name="King R."/>
        </authorList>
    </citation>
    <scope>NUCLEOTIDE SEQUENCE</scope>
</reference>
<proteinExistence type="inferred from homology"/>
<dbReference type="PANTHER" id="PTHR14728:SF2">
    <property type="entry name" value="PROTEIN AURORA BOREALIS"/>
    <property type="match status" value="1"/>
</dbReference>
<name>A0A9P0IYI3_APHGO</name>
<dbReference type="AlphaFoldDB" id="A0A9P0IYI3"/>
<keyword evidence="7" id="KW-1185">Reference proteome</keyword>
<evidence type="ECO:0000313" key="6">
    <source>
        <dbReference type="EMBL" id="CAH1722879.1"/>
    </source>
</evidence>
<dbReference type="GO" id="GO:0060236">
    <property type="term" value="P:regulation of mitotic spindle organization"/>
    <property type="evidence" value="ECO:0007669"/>
    <property type="project" value="TreeGrafter"/>
</dbReference>
<keyword evidence="5" id="KW-0131">Cell cycle</keyword>
<dbReference type="PRINTS" id="PR02038">
    <property type="entry name" value="AURORABORA"/>
</dbReference>
<evidence type="ECO:0000256" key="4">
    <source>
        <dbReference type="ARBA" id="ARBA00022776"/>
    </source>
</evidence>
<keyword evidence="4" id="KW-0498">Mitosis</keyword>
<evidence type="ECO:0000256" key="3">
    <source>
        <dbReference type="ARBA" id="ARBA00022618"/>
    </source>
</evidence>
<comment type="similarity">
    <text evidence="1">Belongs to the BORA family.</text>
</comment>
<protein>
    <recommendedName>
        <fullName evidence="2">Protein aurora borealis</fullName>
    </recommendedName>
</protein>
<dbReference type="Proteomes" id="UP001154329">
    <property type="component" value="Chromosome 2"/>
</dbReference>
<keyword evidence="3" id="KW-0132">Cell division</keyword>
<sequence length="377" mass="43173">MAYCEEVEYMDVSLNSEKNETTSFGKKFHLNRTPTPLKPSRHWCMSTELLRSQYKTNNVRKKKVYNPFNDNLMQRLGETTISPTVFANVKSPGQEVEFGWNIDDVSKLNPVHIEDECIVDEDQVDDETESKLQETIDKYFCSTHKVPSPWNNQVIDWEAHKNSSSTPIANKQHQKSVSYTREVSTQTNLSFPSILPDHVEEILKPYFLNSTQNCEEEISPTKDNSNLRRKLFFMSDNDDPISPVEIRRNQSVSPLTKGFIKTINSKGPVLGNHLGVQELPIDCHIPIDVSPIINKNDRENTPPNNKNKDFIFLTPVSTMSMPKRRRTEKSSLMMESSSDTGYQTMTMSIKDMSSMAPFGHSSKNIMFTASTPTERRF</sequence>
<dbReference type="GO" id="GO:0005634">
    <property type="term" value="C:nucleus"/>
    <property type="evidence" value="ECO:0007669"/>
    <property type="project" value="TreeGrafter"/>
</dbReference>
<dbReference type="Pfam" id="PF15280">
    <property type="entry name" value="BORA_N"/>
    <property type="match status" value="1"/>
</dbReference>
<dbReference type="GO" id="GO:0051301">
    <property type="term" value="P:cell division"/>
    <property type="evidence" value="ECO:0007669"/>
    <property type="project" value="UniProtKB-KW"/>
</dbReference>